<keyword evidence="6 11" id="KW-0521">NADP</keyword>
<keyword evidence="7 11" id="KW-0560">Oxidoreductase</keyword>
<dbReference type="Gene3D" id="3.40.50.10860">
    <property type="entry name" value="Leucine Dehydrogenase, chain A, domain 1"/>
    <property type="match status" value="1"/>
</dbReference>
<comment type="similarity">
    <text evidence="11">Belongs to the tetrahydrofolate dehydrogenase/cyclohydrolase family.</text>
</comment>
<accession>A0ABU2NG05</accession>
<evidence type="ECO:0000313" key="15">
    <source>
        <dbReference type="Proteomes" id="UP001183202"/>
    </source>
</evidence>
<evidence type="ECO:0000256" key="10">
    <source>
        <dbReference type="ARBA" id="ARBA00023268"/>
    </source>
</evidence>
<feature type="domain" description="Tetrahydrofolate dehydrogenase/cyclohydrolase catalytic" evidence="12">
    <location>
        <begin position="13"/>
        <end position="127"/>
    </location>
</feature>
<comment type="function">
    <text evidence="11">Catalyzes the oxidation of 5,10-methylenetetrahydrofolate to 5,10-methenyltetrahydrofolate and then the hydrolysis of 5,10-methenyltetrahydrofolate to 10-formyltetrahydrofolate.</text>
</comment>
<keyword evidence="3 11" id="KW-0028">Amino-acid biosynthesis</keyword>
<evidence type="ECO:0000256" key="8">
    <source>
        <dbReference type="ARBA" id="ARBA00023102"/>
    </source>
</evidence>
<dbReference type="Pfam" id="PF00763">
    <property type="entry name" value="THF_DHG_CYH"/>
    <property type="match status" value="1"/>
</dbReference>
<protein>
    <recommendedName>
        <fullName evidence="11">Bifunctional protein FolD</fullName>
    </recommendedName>
    <domain>
        <recommendedName>
            <fullName evidence="11">Methylenetetrahydrofolate dehydrogenase</fullName>
            <ecNumber evidence="11">1.5.1.5</ecNumber>
        </recommendedName>
    </domain>
    <domain>
        <recommendedName>
            <fullName evidence="11">Methenyltetrahydrofolate cyclohydrolase</fullName>
            <ecNumber evidence="11">3.5.4.9</ecNumber>
        </recommendedName>
    </domain>
</protein>
<evidence type="ECO:0000313" key="14">
    <source>
        <dbReference type="EMBL" id="MDT0352681.1"/>
    </source>
</evidence>
<proteinExistence type="inferred from homology"/>
<dbReference type="RefSeq" id="WP_311559187.1">
    <property type="nucleotide sequence ID" value="NZ_JAVREJ010000020.1"/>
</dbReference>
<evidence type="ECO:0000256" key="7">
    <source>
        <dbReference type="ARBA" id="ARBA00023002"/>
    </source>
</evidence>
<sequence>MTAGTEGQRGVRLTGATLAAEIRARVSESAAALADAGRPPRLAVVVATADESTAWYVRSIAKAAAKVGITCDIVDLDPSSSGAEIDAALRRLSADPSVHGVILQTPLPPGVDFATAATAIDPAKDVDGANPGSLGRLAAGLPAFPPATAQAVVALLEHYDIPLAGRDAVVVGRSTVVGKPLAHLLLDRNATVTVCHSHTADLAGKTSRADVLVAAVGRPALIGQEHVRPDAIVVDVGTNATPDGGLVGDVDPAVQGHVAGLTPVPGGIGPVTTALLLEHTVRAAEGTSR</sequence>
<comment type="pathway">
    <text evidence="1 11">One-carbon metabolism; tetrahydrofolate interconversion.</text>
</comment>
<comment type="subunit">
    <text evidence="11">Homodimer.</text>
</comment>
<dbReference type="EC" id="3.5.4.9" evidence="11"/>
<keyword evidence="4 11" id="KW-0658">Purine biosynthesis</keyword>
<dbReference type="EC" id="1.5.1.5" evidence="11"/>
<feature type="domain" description="Tetrahydrofolate dehydrogenase/cyclohydrolase NAD(P)-binding" evidence="13">
    <location>
        <begin position="146"/>
        <end position="285"/>
    </location>
</feature>
<comment type="catalytic activity">
    <reaction evidence="11">
        <text>(6R)-5,10-methylene-5,6,7,8-tetrahydrofolate + NADP(+) = (6R)-5,10-methenyltetrahydrofolate + NADPH</text>
        <dbReference type="Rhea" id="RHEA:22812"/>
        <dbReference type="ChEBI" id="CHEBI:15636"/>
        <dbReference type="ChEBI" id="CHEBI:57455"/>
        <dbReference type="ChEBI" id="CHEBI:57783"/>
        <dbReference type="ChEBI" id="CHEBI:58349"/>
        <dbReference type="EC" id="1.5.1.5"/>
    </reaction>
</comment>
<evidence type="ECO:0000256" key="5">
    <source>
        <dbReference type="ARBA" id="ARBA00022801"/>
    </source>
</evidence>
<gene>
    <name evidence="11" type="primary">folD</name>
    <name evidence="14" type="ORF">RM445_24465</name>
</gene>
<dbReference type="PANTHER" id="PTHR48099:SF5">
    <property type="entry name" value="C-1-TETRAHYDROFOLATE SYNTHASE, CYTOPLASMIC"/>
    <property type="match status" value="1"/>
</dbReference>
<dbReference type="HAMAP" id="MF_01576">
    <property type="entry name" value="THF_DHG_CYH"/>
    <property type="match status" value="1"/>
</dbReference>
<keyword evidence="8 11" id="KW-0368">Histidine biosynthesis</keyword>
<dbReference type="InterPro" id="IPR046346">
    <property type="entry name" value="Aminoacid_DH-like_N_sf"/>
</dbReference>
<evidence type="ECO:0000256" key="4">
    <source>
        <dbReference type="ARBA" id="ARBA00022755"/>
    </source>
</evidence>
<evidence type="ECO:0000256" key="11">
    <source>
        <dbReference type="HAMAP-Rule" id="MF_01576"/>
    </source>
</evidence>
<evidence type="ECO:0000259" key="12">
    <source>
        <dbReference type="Pfam" id="PF00763"/>
    </source>
</evidence>
<dbReference type="SUPFAM" id="SSF53223">
    <property type="entry name" value="Aminoacid dehydrogenase-like, N-terminal domain"/>
    <property type="match status" value="1"/>
</dbReference>
<evidence type="ECO:0000256" key="6">
    <source>
        <dbReference type="ARBA" id="ARBA00022857"/>
    </source>
</evidence>
<dbReference type="InterPro" id="IPR020631">
    <property type="entry name" value="THF_DH/CycHdrlase_NAD-bd_dom"/>
</dbReference>
<dbReference type="Gene3D" id="3.40.50.720">
    <property type="entry name" value="NAD(P)-binding Rossmann-like Domain"/>
    <property type="match status" value="1"/>
</dbReference>
<feature type="binding site" evidence="11">
    <location>
        <begin position="172"/>
        <end position="174"/>
    </location>
    <ligand>
        <name>NADP(+)</name>
        <dbReference type="ChEBI" id="CHEBI:58349"/>
    </ligand>
</feature>
<keyword evidence="9 11" id="KW-0486">Methionine biosynthesis</keyword>
<keyword evidence="5 11" id="KW-0378">Hydrolase</keyword>
<dbReference type="InterPro" id="IPR020630">
    <property type="entry name" value="THF_DH/CycHdrlase_cat_dom"/>
</dbReference>
<dbReference type="Pfam" id="PF02882">
    <property type="entry name" value="THF_DHG_CYH_C"/>
    <property type="match status" value="1"/>
</dbReference>
<dbReference type="PRINTS" id="PR00085">
    <property type="entry name" value="THFDHDRGNASE"/>
</dbReference>
<evidence type="ECO:0000259" key="13">
    <source>
        <dbReference type="Pfam" id="PF02882"/>
    </source>
</evidence>
<keyword evidence="15" id="KW-1185">Reference proteome</keyword>
<evidence type="ECO:0000256" key="3">
    <source>
        <dbReference type="ARBA" id="ARBA00022605"/>
    </source>
</evidence>
<keyword evidence="10 11" id="KW-0511">Multifunctional enzyme</keyword>
<evidence type="ECO:0000256" key="1">
    <source>
        <dbReference type="ARBA" id="ARBA00004777"/>
    </source>
</evidence>
<evidence type="ECO:0000256" key="9">
    <source>
        <dbReference type="ARBA" id="ARBA00023167"/>
    </source>
</evidence>
<comment type="catalytic activity">
    <reaction evidence="11">
        <text>(6R)-5,10-methenyltetrahydrofolate + H2O = (6R)-10-formyltetrahydrofolate + H(+)</text>
        <dbReference type="Rhea" id="RHEA:23700"/>
        <dbReference type="ChEBI" id="CHEBI:15377"/>
        <dbReference type="ChEBI" id="CHEBI:15378"/>
        <dbReference type="ChEBI" id="CHEBI:57455"/>
        <dbReference type="ChEBI" id="CHEBI:195366"/>
        <dbReference type="EC" id="3.5.4.9"/>
    </reaction>
</comment>
<feature type="binding site" evidence="11">
    <location>
        <position position="238"/>
    </location>
    <ligand>
        <name>NADP(+)</name>
        <dbReference type="ChEBI" id="CHEBI:58349"/>
    </ligand>
</feature>
<name>A0ABU2NG05_9PSEU</name>
<comment type="caution">
    <text evidence="11">Lacks conserved residue(s) required for the propagation of feature annotation.</text>
</comment>
<dbReference type="SUPFAM" id="SSF51735">
    <property type="entry name" value="NAD(P)-binding Rossmann-fold domains"/>
    <property type="match status" value="1"/>
</dbReference>
<evidence type="ECO:0000256" key="2">
    <source>
        <dbReference type="ARBA" id="ARBA00022563"/>
    </source>
</evidence>
<dbReference type="InterPro" id="IPR000672">
    <property type="entry name" value="THF_DH/CycHdrlase"/>
</dbReference>
<dbReference type="PANTHER" id="PTHR48099">
    <property type="entry name" value="C-1-TETRAHYDROFOLATE SYNTHASE, CYTOPLASMIC-RELATED"/>
    <property type="match status" value="1"/>
</dbReference>
<reference evidence="15" key="1">
    <citation type="submission" date="2023-07" db="EMBL/GenBank/DDBJ databases">
        <title>30 novel species of actinomycetes from the DSMZ collection.</title>
        <authorList>
            <person name="Nouioui I."/>
        </authorList>
    </citation>
    <scope>NUCLEOTIDE SEQUENCE [LARGE SCALE GENOMIC DNA]</scope>
    <source>
        <strain evidence="15">DSM 45834</strain>
    </source>
</reference>
<dbReference type="EMBL" id="JAVREJ010000020">
    <property type="protein sequence ID" value="MDT0352681.1"/>
    <property type="molecule type" value="Genomic_DNA"/>
</dbReference>
<comment type="caution">
    <text evidence="14">The sequence shown here is derived from an EMBL/GenBank/DDBJ whole genome shotgun (WGS) entry which is preliminary data.</text>
</comment>
<dbReference type="InterPro" id="IPR036291">
    <property type="entry name" value="NAD(P)-bd_dom_sf"/>
</dbReference>
<dbReference type="Proteomes" id="UP001183202">
    <property type="component" value="Unassembled WGS sequence"/>
</dbReference>
<dbReference type="CDD" id="cd01080">
    <property type="entry name" value="NAD_bind_m-THF_DH_Cyclohyd"/>
    <property type="match status" value="1"/>
</dbReference>
<organism evidence="14 15">
    <name type="scientific">Pseudonocardia charpentierae</name>
    <dbReference type="NCBI Taxonomy" id="3075545"/>
    <lineage>
        <taxon>Bacteria</taxon>
        <taxon>Bacillati</taxon>
        <taxon>Actinomycetota</taxon>
        <taxon>Actinomycetes</taxon>
        <taxon>Pseudonocardiales</taxon>
        <taxon>Pseudonocardiaceae</taxon>
        <taxon>Pseudonocardia</taxon>
    </lineage>
</organism>
<keyword evidence="2 11" id="KW-0554">One-carbon metabolism</keyword>